<evidence type="ECO:0000256" key="3">
    <source>
        <dbReference type="ARBA" id="ARBA00022525"/>
    </source>
</evidence>
<evidence type="ECO:0000256" key="4">
    <source>
        <dbReference type="ARBA" id="ARBA00023030"/>
    </source>
</evidence>
<gene>
    <name evidence="8" type="ORF">PODLI_1B013241</name>
</gene>
<accession>A0AA35L5R5</accession>
<dbReference type="GO" id="GO:0006955">
    <property type="term" value="P:immune response"/>
    <property type="evidence" value="ECO:0007669"/>
    <property type="project" value="InterPro"/>
</dbReference>
<dbReference type="GO" id="GO:0005130">
    <property type="term" value="F:granulocyte colony-stimulating factor receptor binding"/>
    <property type="evidence" value="ECO:0007669"/>
    <property type="project" value="TreeGrafter"/>
</dbReference>
<dbReference type="GO" id="GO:0008083">
    <property type="term" value="F:growth factor activity"/>
    <property type="evidence" value="ECO:0007669"/>
    <property type="project" value="UniProtKB-KW"/>
</dbReference>
<keyword evidence="9" id="KW-1185">Reference proteome</keyword>
<evidence type="ECO:0000313" key="8">
    <source>
        <dbReference type="EMBL" id="CAI5790322.1"/>
    </source>
</evidence>
<evidence type="ECO:0000256" key="6">
    <source>
        <dbReference type="ARBA" id="ARBA00023180"/>
    </source>
</evidence>
<dbReference type="EMBL" id="OX395138">
    <property type="protein sequence ID" value="CAI5790322.1"/>
    <property type="molecule type" value="Genomic_DNA"/>
</dbReference>
<name>A0AA35L5R5_9SAUR</name>
<keyword evidence="4" id="KW-0339">Growth factor</keyword>
<dbReference type="Pfam" id="PF16647">
    <property type="entry name" value="GCSF"/>
    <property type="match status" value="1"/>
</dbReference>
<reference evidence="8" key="1">
    <citation type="submission" date="2022-12" db="EMBL/GenBank/DDBJ databases">
        <authorList>
            <person name="Alioto T."/>
            <person name="Alioto T."/>
            <person name="Gomez Garrido J."/>
        </authorList>
    </citation>
    <scope>NUCLEOTIDE SEQUENCE</scope>
</reference>
<organism evidence="8 9">
    <name type="scientific">Podarcis lilfordi</name>
    <name type="common">Lilford's wall lizard</name>
    <dbReference type="NCBI Taxonomy" id="74358"/>
    <lineage>
        <taxon>Eukaryota</taxon>
        <taxon>Metazoa</taxon>
        <taxon>Chordata</taxon>
        <taxon>Craniata</taxon>
        <taxon>Vertebrata</taxon>
        <taxon>Euteleostomi</taxon>
        <taxon>Lepidosauria</taxon>
        <taxon>Squamata</taxon>
        <taxon>Bifurcata</taxon>
        <taxon>Unidentata</taxon>
        <taxon>Episquamata</taxon>
        <taxon>Laterata</taxon>
        <taxon>Lacertibaenia</taxon>
        <taxon>Lacertidae</taxon>
        <taxon>Podarcis</taxon>
    </lineage>
</organism>
<evidence type="ECO:0000313" key="9">
    <source>
        <dbReference type="Proteomes" id="UP001178461"/>
    </source>
</evidence>
<dbReference type="GO" id="GO:0005125">
    <property type="term" value="F:cytokine activity"/>
    <property type="evidence" value="ECO:0007669"/>
    <property type="project" value="InterPro"/>
</dbReference>
<comment type="subcellular location">
    <subcellularLocation>
        <location evidence="1">Secreted</location>
    </subcellularLocation>
</comment>
<keyword evidence="5" id="KW-1015">Disulfide bond</keyword>
<feature type="chain" id="PRO_5041306282" evidence="7">
    <location>
        <begin position="24"/>
        <end position="192"/>
    </location>
</feature>
<evidence type="ECO:0000256" key="5">
    <source>
        <dbReference type="ARBA" id="ARBA00023157"/>
    </source>
</evidence>
<dbReference type="PANTHER" id="PTHR10511:SF2">
    <property type="entry name" value="GRANULOCYTE COLONY-STIMULATING FACTOR"/>
    <property type="match status" value="1"/>
</dbReference>
<keyword evidence="7" id="KW-0732">Signal</keyword>
<dbReference type="GO" id="GO:0005576">
    <property type="term" value="C:extracellular region"/>
    <property type="evidence" value="ECO:0007669"/>
    <property type="project" value="UniProtKB-SubCell"/>
</dbReference>
<evidence type="ECO:0000256" key="7">
    <source>
        <dbReference type="SAM" id="SignalP"/>
    </source>
</evidence>
<dbReference type="PRINTS" id="PR00434">
    <property type="entry name" value="INTERLEUKIN6"/>
</dbReference>
<keyword evidence="3" id="KW-0964">Secreted</keyword>
<feature type="signal peptide" evidence="7">
    <location>
        <begin position="1"/>
        <end position="23"/>
    </location>
</feature>
<dbReference type="Gene3D" id="1.20.1250.10">
    <property type="match status" value="1"/>
</dbReference>
<dbReference type="Proteomes" id="UP001178461">
    <property type="component" value="Chromosome 13"/>
</dbReference>
<dbReference type="GO" id="GO:0045639">
    <property type="term" value="P:positive regulation of myeloid cell differentiation"/>
    <property type="evidence" value="ECO:0007669"/>
    <property type="project" value="InterPro"/>
</dbReference>
<dbReference type="InterPro" id="IPR030473">
    <property type="entry name" value="IL6/GCSF/MGF_CS"/>
</dbReference>
<proteinExistence type="inferred from homology"/>
<protein>
    <submittedName>
        <fullName evidence="8">Myelomonocytic growth factor-like</fullName>
    </submittedName>
</protein>
<keyword evidence="6" id="KW-0325">Glycoprotein</keyword>
<dbReference type="PRINTS" id="PR00433">
    <property type="entry name" value="IL6GCSFMGF"/>
</dbReference>
<dbReference type="AlphaFoldDB" id="A0AA35L5R5"/>
<evidence type="ECO:0000256" key="1">
    <source>
        <dbReference type="ARBA" id="ARBA00004613"/>
    </source>
</evidence>
<dbReference type="InterPro" id="IPR040117">
    <property type="entry name" value="GCSF/MGF"/>
</dbReference>
<dbReference type="InterPro" id="IPR030474">
    <property type="entry name" value="IL-6/GCSF/MGF"/>
</dbReference>
<dbReference type="SMART" id="SM00126">
    <property type="entry name" value="IL6"/>
    <property type="match status" value="1"/>
</dbReference>
<evidence type="ECO:0000256" key="2">
    <source>
        <dbReference type="ARBA" id="ARBA00007432"/>
    </source>
</evidence>
<dbReference type="PROSITE" id="PS00254">
    <property type="entry name" value="INTERLEUKIN_6"/>
    <property type="match status" value="1"/>
</dbReference>
<dbReference type="InterPro" id="IPR009079">
    <property type="entry name" value="4_helix_cytokine-like_core"/>
</dbReference>
<comment type="similarity">
    <text evidence="2">Belongs to the IL-6 superfamily.</text>
</comment>
<dbReference type="SUPFAM" id="SSF47266">
    <property type="entry name" value="4-helical cytokines"/>
    <property type="match status" value="1"/>
</dbReference>
<sequence>MSSERSVILPLISIALWGLMCSATPLPETSGYPDSVLDNLEFVLRIRKDVAKMKNDLRKEFRLGSDNELQLVQEILRIEQVDYSHCRKDLCNKEDCFNQIQTGLSTYQHSLSHVAQILPSFSEKVTGLQLDLSNLSTNIHRQILESVVTAVTFPQGETLDLQNQRAIGSYLVVRNLEKFMEAIARALRHCYS</sequence>
<dbReference type="PANTHER" id="PTHR10511">
    <property type="entry name" value="GRANULOCYTE COLONY-STIMULATING FACTOR"/>
    <property type="match status" value="1"/>
</dbReference>